<keyword evidence="2" id="KW-1185">Reference proteome</keyword>
<dbReference type="EMBL" id="ADEG01000087">
    <property type="protein sequence ID" value="EFA91428.1"/>
    <property type="molecule type" value="Genomic_DNA"/>
</dbReference>
<sequence length="62" mass="7041">MMNLSLELSGCHITHDEPWKNKKNCLPRSGNSLSKENSLCEDRVQGEMKHGRQSASRFILPT</sequence>
<proteinExistence type="predicted"/>
<dbReference type="RefSeq" id="WP_004350261.1">
    <property type="nucleotide sequence ID" value="NZ_ADEG01000087.1"/>
</dbReference>
<comment type="caution">
    <text evidence="1">The sequence shown here is derived from an EMBL/GenBank/DDBJ whole genome shotgun (WGS) entry which is preliminary data.</text>
</comment>
<dbReference type="Proteomes" id="UP000005283">
    <property type="component" value="Unassembled WGS sequence"/>
</dbReference>
<accession>D1W7L3</accession>
<evidence type="ECO:0000313" key="1">
    <source>
        <dbReference type="EMBL" id="EFA91428.1"/>
    </source>
</evidence>
<reference evidence="1 2" key="1">
    <citation type="submission" date="2009-12" db="EMBL/GenBank/DDBJ databases">
        <title>Genome Sequence of Prevotella buccalis ATCC 35310.</title>
        <authorList>
            <person name="Durkin A.S."/>
            <person name="Madupu R."/>
            <person name="Torralba M."/>
            <person name="Methe B."/>
            <person name="Sutton G."/>
            <person name="Strausberg R.L."/>
            <person name="Nelson K.E."/>
        </authorList>
    </citation>
    <scope>NUCLEOTIDE SEQUENCE [LARGE SCALE GENOMIC DNA]</scope>
    <source>
        <strain evidence="1 2">ATCC 35310</strain>
    </source>
</reference>
<name>D1W7L3_9BACT</name>
<protein>
    <submittedName>
        <fullName evidence="1">Uncharacterized protein</fullName>
    </submittedName>
</protein>
<dbReference type="AlphaFoldDB" id="D1W7L3"/>
<dbReference type="STRING" id="679190.HMPREF0650_1908"/>
<gene>
    <name evidence="1" type="ORF">HMPREF0650_1908</name>
</gene>
<evidence type="ECO:0000313" key="2">
    <source>
        <dbReference type="Proteomes" id="UP000005283"/>
    </source>
</evidence>
<organism evidence="1 2">
    <name type="scientific">Hoylesella buccalis ATCC 35310</name>
    <dbReference type="NCBI Taxonomy" id="679190"/>
    <lineage>
        <taxon>Bacteria</taxon>
        <taxon>Pseudomonadati</taxon>
        <taxon>Bacteroidota</taxon>
        <taxon>Bacteroidia</taxon>
        <taxon>Bacteroidales</taxon>
        <taxon>Prevotellaceae</taxon>
        <taxon>Hoylesella</taxon>
    </lineage>
</organism>